<dbReference type="EMBL" id="CM039171">
    <property type="protein sequence ID" value="KAH9794198.1"/>
    <property type="molecule type" value="Genomic_DNA"/>
</dbReference>
<keyword evidence="2" id="KW-1185">Reference proteome</keyword>
<name>A0ACB8N8I1_CITSI</name>
<accession>A0ACB8N8I1</accession>
<sequence>MICSALHYKNVFCRLNNIDGQYKCLPSEHDLQLASALENDLKCFYDCTTLFSSSSYPTSNLFLRHVCDIRLYDEFRIMAQKMIEKFDKYWHDMSGILSIACIFDPRFKIRLIVYGDCQSIVKEYKARYASAASSPGYSSSSLSTSHSMPSSGSYKGSTEWILGFTSFVNVGNEEVKDELDTYLGEKLVPFNVVEEFDVLAWSKVNGGNYPILSQIARDILAILVTIVVSESAFSTGGRFVSPYRNRLHPSTLEALMYSQSWIRALCGGIWFAF</sequence>
<gene>
    <name evidence="1" type="ORF">KPL71_004815</name>
</gene>
<proteinExistence type="predicted"/>
<dbReference type="Proteomes" id="UP000829398">
    <property type="component" value="Chromosome 2"/>
</dbReference>
<evidence type="ECO:0000313" key="1">
    <source>
        <dbReference type="EMBL" id="KAH9794198.1"/>
    </source>
</evidence>
<protein>
    <submittedName>
        <fullName evidence="1">BED-type domain-containing protein</fullName>
    </submittedName>
</protein>
<organism evidence="1 2">
    <name type="scientific">Citrus sinensis</name>
    <name type="common">Sweet orange</name>
    <name type="synonym">Citrus aurantium var. sinensis</name>
    <dbReference type="NCBI Taxonomy" id="2711"/>
    <lineage>
        <taxon>Eukaryota</taxon>
        <taxon>Viridiplantae</taxon>
        <taxon>Streptophyta</taxon>
        <taxon>Embryophyta</taxon>
        <taxon>Tracheophyta</taxon>
        <taxon>Spermatophyta</taxon>
        <taxon>Magnoliopsida</taxon>
        <taxon>eudicotyledons</taxon>
        <taxon>Gunneridae</taxon>
        <taxon>Pentapetalae</taxon>
        <taxon>rosids</taxon>
        <taxon>malvids</taxon>
        <taxon>Sapindales</taxon>
        <taxon>Rutaceae</taxon>
        <taxon>Aurantioideae</taxon>
        <taxon>Citrus</taxon>
    </lineage>
</organism>
<reference evidence="2" key="1">
    <citation type="journal article" date="2023" name="Hortic. Res.">
        <title>A chromosome-level phased genome enabling allele-level studies in sweet orange: a case study on citrus Huanglongbing tolerance.</title>
        <authorList>
            <person name="Wu B."/>
            <person name="Yu Q."/>
            <person name="Deng Z."/>
            <person name="Duan Y."/>
            <person name="Luo F."/>
            <person name="Gmitter F. Jr."/>
        </authorList>
    </citation>
    <scope>NUCLEOTIDE SEQUENCE [LARGE SCALE GENOMIC DNA]</scope>
    <source>
        <strain evidence="2">cv. Valencia</strain>
    </source>
</reference>
<comment type="caution">
    <text evidence="1">The sequence shown here is derived from an EMBL/GenBank/DDBJ whole genome shotgun (WGS) entry which is preliminary data.</text>
</comment>
<evidence type="ECO:0000313" key="2">
    <source>
        <dbReference type="Proteomes" id="UP000829398"/>
    </source>
</evidence>